<protein>
    <submittedName>
        <fullName evidence="3">SMP-30/gluconolactonase/LRE family protein</fullName>
    </submittedName>
</protein>
<evidence type="ECO:0000313" key="4">
    <source>
        <dbReference type="Proteomes" id="UP000308528"/>
    </source>
</evidence>
<evidence type="ECO:0000259" key="2">
    <source>
        <dbReference type="Pfam" id="PF08450"/>
    </source>
</evidence>
<dbReference type="GO" id="GO:0016787">
    <property type="term" value="F:hydrolase activity"/>
    <property type="evidence" value="ECO:0007669"/>
    <property type="project" value="UniProtKB-KW"/>
</dbReference>
<keyword evidence="4" id="KW-1185">Reference proteome</keyword>
<dbReference type="SUPFAM" id="SSF63829">
    <property type="entry name" value="Calcium-dependent phosphotriesterase"/>
    <property type="match status" value="1"/>
</dbReference>
<dbReference type="AlphaFoldDB" id="A0A4S4NQ58"/>
<gene>
    <name evidence="3" type="ORF">E4021_01210</name>
</gene>
<reference evidence="3 4" key="1">
    <citation type="submission" date="2019-04" db="EMBL/GenBank/DDBJ databases">
        <title>Lewinella litorea sp. nov., isolated from a marine sand.</title>
        <authorList>
            <person name="Yoon J.-H."/>
        </authorList>
    </citation>
    <scope>NUCLEOTIDE SEQUENCE [LARGE SCALE GENOMIC DNA]</scope>
    <source>
        <strain evidence="3 4">HSMS-39</strain>
    </source>
</reference>
<sequence>MNSIWEIDPDIRNEAAKTPCCRKYKKYYIGPFRAMPWALSVETPVIIVASASTRMTRLNGTRAAWPTGRPPAPIMPYAKNLPIRGGTTLPFRKENLLRSIIPNLITDRKCALFFPNFAAMNRLLPIGLLLLLLGCRSAPAPEATADPTPPVRLEAVDPAAAQRWFGTEFVSETLFDGMEWSEGPLVLPDGTVICSDVPNNHILAWTGTGSRVWLSNSGAVPNDYSNEPGSNGLALDREGRLLLAQHGGRRIARMDAPLATPEPTYTALAEYYDGKRFNSPNDLVVAADGSVLFTDPPYGLPQGDAGEMGFNGVYRVDPRGQVTLLTKVYSRPNGIGLSPDGRTLYIANSDGARAIVTATPLADDFSLGEPKTIIDATELADKEPGYPDGLAVARDGTIFATSPGGVWVVRPDGTLLAKIRSEGPVSNVCLSPGEDWLYLTNDNRLLRVKLNPL</sequence>
<dbReference type="Proteomes" id="UP000308528">
    <property type="component" value="Unassembled WGS sequence"/>
</dbReference>
<evidence type="ECO:0000256" key="1">
    <source>
        <dbReference type="ARBA" id="ARBA00022801"/>
    </source>
</evidence>
<dbReference type="OrthoDB" id="241638at2"/>
<dbReference type="PANTHER" id="PTHR47572:SF4">
    <property type="entry name" value="LACTONASE DRP35"/>
    <property type="match status" value="1"/>
</dbReference>
<accession>A0A4S4NQ58</accession>
<dbReference type="PANTHER" id="PTHR47572">
    <property type="entry name" value="LIPOPROTEIN-RELATED"/>
    <property type="match status" value="1"/>
</dbReference>
<feature type="domain" description="SMP-30/Gluconolactonase/LRE-like region" evidence="2">
    <location>
        <begin position="180"/>
        <end position="440"/>
    </location>
</feature>
<comment type="caution">
    <text evidence="3">The sequence shown here is derived from an EMBL/GenBank/DDBJ whole genome shotgun (WGS) entry which is preliminary data.</text>
</comment>
<evidence type="ECO:0000313" key="3">
    <source>
        <dbReference type="EMBL" id="THH41245.1"/>
    </source>
</evidence>
<proteinExistence type="predicted"/>
<dbReference type="InterPro" id="IPR013658">
    <property type="entry name" value="SGL"/>
</dbReference>
<dbReference type="InterPro" id="IPR051262">
    <property type="entry name" value="SMP-30/CGR1_Lactonase"/>
</dbReference>
<dbReference type="EMBL" id="SRSF01000001">
    <property type="protein sequence ID" value="THH41245.1"/>
    <property type="molecule type" value="Genomic_DNA"/>
</dbReference>
<dbReference type="InterPro" id="IPR011042">
    <property type="entry name" value="6-blade_b-propeller_TolB-like"/>
</dbReference>
<dbReference type="Pfam" id="PF08450">
    <property type="entry name" value="SGL"/>
    <property type="match status" value="1"/>
</dbReference>
<name>A0A4S4NQ58_9BACT</name>
<keyword evidence="1" id="KW-0378">Hydrolase</keyword>
<dbReference type="Gene3D" id="2.120.10.30">
    <property type="entry name" value="TolB, C-terminal domain"/>
    <property type="match status" value="1"/>
</dbReference>
<organism evidence="3 4">
    <name type="scientific">Neolewinella litorea</name>
    <dbReference type="NCBI Taxonomy" id="2562452"/>
    <lineage>
        <taxon>Bacteria</taxon>
        <taxon>Pseudomonadati</taxon>
        <taxon>Bacteroidota</taxon>
        <taxon>Saprospiria</taxon>
        <taxon>Saprospirales</taxon>
        <taxon>Lewinellaceae</taxon>
        <taxon>Neolewinella</taxon>
    </lineage>
</organism>